<accession>A0A3Q0JFK3</accession>
<evidence type="ECO:0000313" key="3">
    <source>
        <dbReference type="RefSeq" id="XP_026687262.1"/>
    </source>
</evidence>
<proteinExistence type="predicted"/>
<name>A0A3Q0JFK3_DIACI</name>
<gene>
    <name evidence="3" type="primary">LOC113471955</name>
</gene>
<keyword evidence="2" id="KW-1185">Reference proteome</keyword>
<feature type="region of interest" description="Disordered" evidence="1">
    <location>
        <begin position="1"/>
        <end position="22"/>
    </location>
</feature>
<dbReference type="KEGG" id="dci:113471955"/>
<evidence type="ECO:0000313" key="2">
    <source>
        <dbReference type="Proteomes" id="UP000079169"/>
    </source>
</evidence>
<dbReference type="RefSeq" id="XP_026687262.1">
    <property type="nucleotide sequence ID" value="XM_026831461.1"/>
</dbReference>
<evidence type="ECO:0000256" key="1">
    <source>
        <dbReference type="SAM" id="MobiDB-lite"/>
    </source>
</evidence>
<sequence length="68" mass="8324">MKVKEKKQKLKDSEIDLQRRHEQMKKSLEAQIKELEEKRRGLELEISQWEQSNGVSMDELRRRSLERE</sequence>
<organism evidence="2 3">
    <name type="scientific">Diaphorina citri</name>
    <name type="common">Asian citrus psyllid</name>
    <dbReference type="NCBI Taxonomy" id="121845"/>
    <lineage>
        <taxon>Eukaryota</taxon>
        <taxon>Metazoa</taxon>
        <taxon>Ecdysozoa</taxon>
        <taxon>Arthropoda</taxon>
        <taxon>Hexapoda</taxon>
        <taxon>Insecta</taxon>
        <taxon>Pterygota</taxon>
        <taxon>Neoptera</taxon>
        <taxon>Paraneoptera</taxon>
        <taxon>Hemiptera</taxon>
        <taxon>Sternorrhyncha</taxon>
        <taxon>Psylloidea</taxon>
        <taxon>Psyllidae</taxon>
        <taxon>Diaphorininae</taxon>
        <taxon>Diaphorina</taxon>
    </lineage>
</organism>
<feature type="compositionally biased region" description="Basic and acidic residues" evidence="1">
    <location>
        <begin position="10"/>
        <end position="22"/>
    </location>
</feature>
<dbReference type="STRING" id="121845.A0A3Q0JFK3"/>
<dbReference type="GeneID" id="113471955"/>
<reference evidence="3" key="1">
    <citation type="submission" date="2025-08" db="UniProtKB">
        <authorList>
            <consortium name="RefSeq"/>
        </authorList>
    </citation>
    <scope>IDENTIFICATION</scope>
</reference>
<dbReference type="PaxDb" id="121845-A0A3Q0JFK3"/>
<dbReference type="Proteomes" id="UP000079169">
    <property type="component" value="Unplaced"/>
</dbReference>
<dbReference type="AlphaFoldDB" id="A0A3Q0JFK3"/>
<protein>
    <submittedName>
        <fullName evidence="3">Protein peanut-like</fullName>
    </submittedName>
</protein>